<feature type="compositionally biased region" description="Basic and acidic residues" evidence="1">
    <location>
        <begin position="52"/>
        <end position="76"/>
    </location>
</feature>
<dbReference type="AlphaFoldDB" id="A0A6I0FAM2"/>
<evidence type="ECO:0000313" key="3">
    <source>
        <dbReference type="Proteomes" id="UP000432715"/>
    </source>
</evidence>
<keyword evidence="3" id="KW-1185">Reference proteome</keyword>
<gene>
    <name evidence="2" type="ORF">F8154_04885</name>
</gene>
<dbReference type="RefSeq" id="WP_151860481.1">
    <property type="nucleotide sequence ID" value="NZ_WBZC01000014.1"/>
</dbReference>
<reference evidence="2 3" key="1">
    <citation type="submission" date="2019-10" db="EMBL/GenBank/DDBJ databases">
        <title>Alkaliphilus serpentinus sp. nov. and Alkaliphilus pronyensis sp. nov., two novel anaerobic alkaliphilic species isolated from the serpentinized-hosted hydrothermal field of the Prony Bay (New Caledonia).</title>
        <authorList>
            <person name="Postec A."/>
        </authorList>
    </citation>
    <scope>NUCLEOTIDE SEQUENCE [LARGE SCALE GENOMIC DNA]</scope>
    <source>
        <strain evidence="2 3">LacV</strain>
    </source>
</reference>
<evidence type="ECO:0000256" key="1">
    <source>
        <dbReference type="SAM" id="MobiDB-lite"/>
    </source>
</evidence>
<name>A0A6I0FAM2_9FIRM</name>
<feature type="region of interest" description="Disordered" evidence="1">
    <location>
        <begin position="18"/>
        <end position="105"/>
    </location>
</feature>
<evidence type="ECO:0000313" key="2">
    <source>
        <dbReference type="EMBL" id="KAB3535854.1"/>
    </source>
</evidence>
<dbReference type="Proteomes" id="UP000432715">
    <property type="component" value="Unassembled WGS sequence"/>
</dbReference>
<comment type="caution">
    <text evidence="2">The sequence shown here is derived from an EMBL/GenBank/DDBJ whole genome shotgun (WGS) entry which is preliminary data.</text>
</comment>
<feature type="compositionally biased region" description="Basic and acidic residues" evidence="1">
    <location>
        <begin position="18"/>
        <end position="44"/>
    </location>
</feature>
<dbReference type="EMBL" id="WBZC01000014">
    <property type="protein sequence ID" value="KAB3535854.1"/>
    <property type="molecule type" value="Genomic_DNA"/>
</dbReference>
<organism evidence="2 3">
    <name type="scientific">Alkaliphilus pronyensis</name>
    <dbReference type="NCBI Taxonomy" id="1482732"/>
    <lineage>
        <taxon>Bacteria</taxon>
        <taxon>Bacillati</taxon>
        <taxon>Bacillota</taxon>
        <taxon>Clostridia</taxon>
        <taxon>Peptostreptococcales</taxon>
        <taxon>Natronincolaceae</taxon>
        <taxon>Alkaliphilus</taxon>
    </lineage>
</organism>
<accession>A0A6I0FAM2</accession>
<sequence length="105" mass="12554">MSVKPIDFHLTYANTVRESRDKQNDFHRHKDINHYNENKLEAEVNKNLQKTKNTEEAQHKAINQRNKEEKSKGRQQEKKRKRQKSEIKKQLDKDSGIGQKLDIMI</sequence>
<feature type="compositionally biased region" description="Basic and acidic residues" evidence="1">
    <location>
        <begin position="84"/>
        <end position="95"/>
    </location>
</feature>
<protein>
    <submittedName>
        <fullName evidence="2">Uncharacterized protein</fullName>
    </submittedName>
</protein>
<dbReference type="OrthoDB" id="1957938at2"/>
<proteinExistence type="predicted"/>